<dbReference type="EMBL" id="DRUB01000182">
    <property type="protein sequence ID" value="HHR96951.1"/>
    <property type="molecule type" value="Genomic_DNA"/>
</dbReference>
<evidence type="ECO:0008006" key="3">
    <source>
        <dbReference type="Google" id="ProtNLM"/>
    </source>
</evidence>
<dbReference type="EMBL" id="DRUB01000027">
    <property type="protein sequence ID" value="HHR95455.1"/>
    <property type="molecule type" value="Genomic_DNA"/>
</dbReference>
<sequence>MFRYCPGARSIVNPQIIITNCPYCGAEIEFFEYDIEVKCLNCGKIVKRNPSQSCIFWCNAAVDCIKNLVALKVISDDVAEELLGLLKRYKESK</sequence>
<gene>
    <name evidence="1" type="ORF">ENL47_01160</name>
    <name evidence="2" type="ORF">ENL47_09215</name>
</gene>
<name>A0A7C5UWB2_9CREN</name>
<accession>A0A7C5UWB2</accession>
<protein>
    <recommendedName>
        <fullName evidence="3">Phosphohydrolase</fullName>
    </recommendedName>
</protein>
<dbReference type="AlphaFoldDB" id="A0A7C5UWB2"/>
<reference evidence="2" key="1">
    <citation type="journal article" date="2020" name="mSystems">
        <title>Genome- and Community-Level Interaction Insights into Carbon Utilization and Element Cycling Functions of Hydrothermarchaeota in Hydrothermal Sediment.</title>
        <authorList>
            <person name="Zhou Z."/>
            <person name="Liu Y."/>
            <person name="Xu W."/>
            <person name="Pan J."/>
            <person name="Luo Z.H."/>
            <person name="Li M."/>
        </authorList>
    </citation>
    <scope>NUCLEOTIDE SEQUENCE [LARGE SCALE GENOMIC DNA]</scope>
    <source>
        <strain evidence="2">SpSt-1</strain>
    </source>
</reference>
<evidence type="ECO:0000313" key="1">
    <source>
        <dbReference type="EMBL" id="HHR95455.1"/>
    </source>
</evidence>
<comment type="caution">
    <text evidence="2">The sequence shown here is derived from an EMBL/GenBank/DDBJ whole genome shotgun (WGS) entry which is preliminary data.</text>
</comment>
<proteinExistence type="predicted"/>
<organism evidence="2">
    <name type="scientific">Ignisphaera aggregans</name>
    <dbReference type="NCBI Taxonomy" id="334771"/>
    <lineage>
        <taxon>Archaea</taxon>
        <taxon>Thermoproteota</taxon>
        <taxon>Thermoprotei</taxon>
        <taxon>Desulfurococcales</taxon>
        <taxon>Desulfurococcaceae</taxon>
        <taxon>Ignisphaera</taxon>
    </lineage>
</organism>
<evidence type="ECO:0000313" key="2">
    <source>
        <dbReference type="EMBL" id="HHR96951.1"/>
    </source>
</evidence>